<evidence type="ECO:0000313" key="2">
    <source>
        <dbReference type="EMBL" id="SNC59819.1"/>
    </source>
</evidence>
<organism evidence="2 3">
    <name type="scientific">Kytococcus aerolatus</name>
    <dbReference type="NCBI Taxonomy" id="592308"/>
    <lineage>
        <taxon>Bacteria</taxon>
        <taxon>Bacillati</taxon>
        <taxon>Actinomycetota</taxon>
        <taxon>Actinomycetes</taxon>
        <taxon>Micrococcales</taxon>
        <taxon>Kytococcaceae</taxon>
        <taxon>Kytococcus</taxon>
    </lineage>
</organism>
<name>A0A212T1D4_9MICO</name>
<dbReference type="RefSeq" id="WP_234994210.1">
    <property type="nucleotide sequence ID" value="NZ_FYEZ01000001.1"/>
</dbReference>
<protein>
    <recommendedName>
        <fullName evidence="4">CAAX protease self-immunity</fullName>
    </recommendedName>
</protein>
<proteinExistence type="predicted"/>
<evidence type="ECO:0008006" key="4">
    <source>
        <dbReference type="Google" id="ProtNLM"/>
    </source>
</evidence>
<evidence type="ECO:0000256" key="1">
    <source>
        <dbReference type="SAM" id="Phobius"/>
    </source>
</evidence>
<gene>
    <name evidence="2" type="ORF">SAMN05445756_0148</name>
</gene>
<evidence type="ECO:0000313" key="3">
    <source>
        <dbReference type="Proteomes" id="UP000198122"/>
    </source>
</evidence>
<dbReference type="EMBL" id="FYEZ01000001">
    <property type="protein sequence ID" value="SNC59819.1"/>
    <property type="molecule type" value="Genomic_DNA"/>
</dbReference>
<keyword evidence="3" id="KW-1185">Reference proteome</keyword>
<dbReference type="AlphaFoldDB" id="A0A212T1D4"/>
<reference evidence="2 3" key="1">
    <citation type="submission" date="2017-06" db="EMBL/GenBank/DDBJ databases">
        <authorList>
            <person name="Kim H.J."/>
            <person name="Triplett B.A."/>
        </authorList>
    </citation>
    <scope>NUCLEOTIDE SEQUENCE [LARGE SCALE GENOMIC DNA]</scope>
    <source>
        <strain evidence="2 3">DSM 22179</strain>
    </source>
</reference>
<keyword evidence="1" id="KW-0812">Transmembrane</keyword>
<sequence length="155" mass="16421">MLFAGVSLLSGWAGVLLNELRGHEHAMESPGTLVWIAIPPLLGLGLRRLNSGRFLPRRSQHPDSPTRRVAWAAALLTCPIVTSGVVGLAVVTGLADTSQVALAGVGTLMARALVPALMKNLAEETAWRGDLTEELLTEGVGRLRLNQTVGTVWGL</sequence>
<dbReference type="Proteomes" id="UP000198122">
    <property type="component" value="Unassembled WGS sequence"/>
</dbReference>
<keyword evidence="1" id="KW-0472">Membrane</keyword>
<feature type="transmembrane region" description="Helical" evidence="1">
    <location>
        <begin position="69"/>
        <end position="94"/>
    </location>
</feature>
<accession>A0A212T1D4</accession>
<keyword evidence="1" id="KW-1133">Transmembrane helix</keyword>